<evidence type="ECO:0000256" key="1">
    <source>
        <dbReference type="SAM" id="MobiDB-lite"/>
    </source>
</evidence>
<reference evidence="4 5" key="1">
    <citation type="journal article" date="2022" name="bioRxiv">
        <title>Genomics of Preaxostyla Flagellates Illuminates Evolutionary Transitions and the Path Towards Mitochondrial Loss.</title>
        <authorList>
            <person name="Novak L.V.F."/>
            <person name="Treitli S.C."/>
            <person name="Pyrih J."/>
            <person name="Halakuc P."/>
            <person name="Pipaliya S.V."/>
            <person name="Vacek V."/>
            <person name="Brzon O."/>
            <person name="Soukal P."/>
            <person name="Eme L."/>
            <person name="Dacks J.B."/>
            <person name="Karnkowska A."/>
            <person name="Elias M."/>
            <person name="Hampl V."/>
        </authorList>
    </citation>
    <scope>NUCLEOTIDE SEQUENCE [LARGE SCALE GENOMIC DNA]</scope>
    <source>
        <strain evidence="4">NAU3</strain>
        <tissue evidence="4">Gut</tissue>
    </source>
</reference>
<sequence>MVLPFLLLALSKLFTASPSPEHSHIDVSHDFAAFLDIHWSQQNQRSLSGTSPVIIPNGVYHAHDIHINSRNVDISGLSSRISHGNRKQDIASNNKSQYQKDNAFVQEKQVSVMFDVWNSTFSVDNLQLHADTPDTAVSLIRSSTFVRLVGVSVSKSTNHLCGTSGVSLDWVGSSLLSNSSFSSCVTNDAPDPIDEPVPESGQEFDSPDPESGRISLLQSDSDETEFNPIWITSCAFTDILFSVYPYNGAAILIQYKRADIVIKACSFTGCHATHGMGQGGAIFLWSPSSSDAKQYSTTLFNCQFTNNTAGSGGHLSTQLSNRVTIAQCTFSESGPRVGSSLPKYSSVRVSLTGDCRFDNCTLSDNEGADVGALEILQSLPTGKVVLTDVLFDENVCTLGTQRQRVTDCVILYDTGIGNNEFFNCFSTSAHPHCGRTYAQTIFPALIGPSITSVVPTIQGNGDGDEYYALSFTGVFTGTSTKYDITFEGPEGQKVIIGGAAFGRSTGSVALPVSNPSVPSLSPSTTYSIVDVKKSASEATSNAFSEGGVAEPDWTWWHHTPESRQDNMVALSFTTPAGPTLTSITADPNPLNLNEVIVTLTVDNIVSGSLTLLVIDTSDAMTDISLGPFSFTSPSTQTSLSHAVMVYPSGKLSYGKTYTVKSLSSPTLVVSHTTPTVTMPSAPPRISFASPTLSGENKTSVTLTLTGETLSSNKGFTIVVKELDGNEIKSGALEIELTGTIGGTSGSTETTCTANVEIYNKTKTLEYSKNYKIVSLDVAGQAGVADSTATFTVPPSPGRVEGTEDPILNGMKTTVSVTVKGVNLSSITEIVVTRGESTRITSTSIAENTGTQLTARFEAGIEESGTELGFGKRYEIVGVSGGSEVFVNSGVGFTVPTPGIVSSTSTALNSETNEEFKVIVNGKNFMIDSEWILKLTGRNEEISVTMTSTVKGESSWVKAGGPNEIEFFKSYTLLTMTQTSKPSEHLVCAGISLETPTGPTLTDVTCSLNASNLNESIVSVTVERCAAGSFTLLVIDPSDALTEISIGPFSFSSPSTQTSLSHTMVIHPSGLLSYGTTYTVKTFSSSSLIVSHTLLSLEVPSAPPRISFASPTLSGENKTSVTLTLTGETLSSNKGFTIVVKELDGNEIKSGALEIELTGTIGGTSGSTETTCTANVEIYNKTKTLEYSKNYKIVSLDVAGQAGVADSTATFTVPPSPGRVEGTEDPILNGMKTTVSVTVNGVNFPSPIASITVKHETTVISSTSIVRDSESQLTAVFGAGKAETSLLAEFGKRYEIVEISGGSTVFVNSGVGFTVPVPPTLTGVHGSFATKSNTTFHLILEGTDLPVDKTFLVSLEGFRNPIEVTFTSITRGSSTELALGWPDTLTFNSAYRLLSVLLKPSPSISIPFTDFTLQTDTRPDPLILYTNDSANSDPKFCGAVNRPCSSVDVAWMIVEAYSAQTVSLVLITHTHLTSPMIIESGQDVIVEKHVLPPSLVIPSTASLGDSAGLVSVAGTLVLKEVEIEVQVDSLSFVFFDVEGGKLVMDSVHISGVPSSSSLMDGIEGLCSWETGLIKLHESNCSLTSCVLSSIEMGELWMESSNLSLISTQILSCGAQFSLFPSAQQDVMCNSGNITILPSSSDTSEDHWISSTSECSVVLNRTELNSPHFVPSPDTKNSKSTLSKKKDSFSVLIVGSKLIPCDLKLEVSESSSSSQLSKSNSDPVLIPLSFSSAESWNETHINLSVASSSLSSLSLDEKWTARIVFGKGEHTDSFTFLESLKERKAEALRKSLPWLIPVIVCSVLLLLAIIIVIVVIAWRRKQKMSKHLSSDLGDQQELGEIVEKIDGESVENQSTDGLFALNMDNEENGLIARNHPLTVPNEDEPKSQARNIQTTNQVEAMICEGEFAIVMVDGHDTLYNRIHKGDGVAEGKRREIEEKIVRGMMKMVEGKLNQSCETRLSPHWILLNQNDSVFLRIHSELEKRPDKDHPSLPSNTQRSASQSSVKEGIEEWNHRK</sequence>
<gene>
    <name evidence="4" type="ORF">BLNAU_17600</name>
</gene>
<evidence type="ECO:0000256" key="2">
    <source>
        <dbReference type="SAM" id="Phobius"/>
    </source>
</evidence>
<evidence type="ECO:0000313" key="5">
    <source>
        <dbReference type="Proteomes" id="UP001281761"/>
    </source>
</evidence>
<accession>A0ABQ9X6P8</accession>
<keyword evidence="2" id="KW-1133">Transmembrane helix</keyword>
<dbReference type="EMBL" id="JARBJD010000200">
    <property type="protein sequence ID" value="KAK2947450.1"/>
    <property type="molecule type" value="Genomic_DNA"/>
</dbReference>
<feature type="transmembrane region" description="Helical" evidence="2">
    <location>
        <begin position="1792"/>
        <end position="1816"/>
    </location>
</feature>
<dbReference type="SUPFAM" id="SSF51126">
    <property type="entry name" value="Pectin lyase-like"/>
    <property type="match status" value="1"/>
</dbReference>
<feature type="chain" id="PRO_5046459123" evidence="3">
    <location>
        <begin position="17"/>
        <end position="2014"/>
    </location>
</feature>
<evidence type="ECO:0000313" key="4">
    <source>
        <dbReference type="EMBL" id="KAK2947450.1"/>
    </source>
</evidence>
<proteinExistence type="predicted"/>
<dbReference type="Proteomes" id="UP001281761">
    <property type="component" value="Unassembled WGS sequence"/>
</dbReference>
<keyword evidence="5" id="KW-1185">Reference proteome</keyword>
<protein>
    <submittedName>
        <fullName evidence="4">Uncharacterized protein</fullName>
    </submittedName>
</protein>
<keyword evidence="3" id="KW-0732">Signal</keyword>
<organism evidence="4 5">
    <name type="scientific">Blattamonas nauphoetae</name>
    <dbReference type="NCBI Taxonomy" id="2049346"/>
    <lineage>
        <taxon>Eukaryota</taxon>
        <taxon>Metamonada</taxon>
        <taxon>Preaxostyla</taxon>
        <taxon>Oxymonadida</taxon>
        <taxon>Blattamonas</taxon>
    </lineage>
</organism>
<comment type="caution">
    <text evidence="4">The sequence shown here is derived from an EMBL/GenBank/DDBJ whole genome shotgun (WGS) entry which is preliminary data.</text>
</comment>
<evidence type="ECO:0000256" key="3">
    <source>
        <dbReference type="SAM" id="SignalP"/>
    </source>
</evidence>
<keyword evidence="2" id="KW-0472">Membrane</keyword>
<feature type="compositionally biased region" description="Basic and acidic residues" evidence="1">
    <location>
        <begin position="2005"/>
        <end position="2014"/>
    </location>
</feature>
<feature type="signal peptide" evidence="3">
    <location>
        <begin position="1"/>
        <end position="16"/>
    </location>
</feature>
<name>A0ABQ9X6P8_9EUKA</name>
<keyword evidence="2" id="KW-0812">Transmembrane</keyword>
<feature type="compositionally biased region" description="Basic and acidic residues" evidence="1">
    <location>
        <begin position="1979"/>
        <end position="1988"/>
    </location>
</feature>
<feature type="region of interest" description="Disordered" evidence="1">
    <location>
        <begin position="186"/>
        <end position="214"/>
    </location>
</feature>
<feature type="region of interest" description="Disordered" evidence="1">
    <location>
        <begin position="1979"/>
        <end position="2014"/>
    </location>
</feature>
<feature type="compositionally biased region" description="Polar residues" evidence="1">
    <location>
        <begin position="1990"/>
        <end position="2003"/>
    </location>
</feature>
<dbReference type="InterPro" id="IPR011050">
    <property type="entry name" value="Pectin_lyase_fold/virulence"/>
</dbReference>